<organism evidence="8 9">
    <name type="scientific">Coriobacterium glomerans (strain ATCC 49209 / DSM 20642 / JCM 10262 / PW2)</name>
    <dbReference type="NCBI Taxonomy" id="700015"/>
    <lineage>
        <taxon>Bacteria</taxon>
        <taxon>Bacillati</taxon>
        <taxon>Actinomycetota</taxon>
        <taxon>Coriobacteriia</taxon>
        <taxon>Coriobacteriales</taxon>
        <taxon>Coriobacteriaceae</taxon>
        <taxon>Coriobacterium</taxon>
    </lineage>
</organism>
<dbReference type="RefSeq" id="WP_013708593.1">
    <property type="nucleotide sequence ID" value="NC_015389.1"/>
</dbReference>
<keyword evidence="5 6" id="KW-0269">Exonuclease</keyword>
<dbReference type="GO" id="GO:0042780">
    <property type="term" value="P:tRNA 3'-end processing"/>
    <property type="evidence" value="ECO:0007669"/>
    <property type="project" value="UniProtKB-UniRule"/>
</dbReference>
<dbReference type="NCBIfam" id="TIGR01388">
    <property type="entry name" value="rnd"/>
    <property type="match status" value="1"/>
</dbReference>
<dbReference type="HOGENOM" id="CLU_042387_0_0_11"/>
<dbReference type="Gene3D" id="1.10.150.80">
    <property type="entry name" value="HRDC domain"/>
    <property type="match status" value="1"/>
</dbReference>
<keyword evidence="1 6" id="KW-0963">Cytoplasm</keyword>
<dbReference type="CDD" id="cd06142">
    <property type="entry name" value="RNaseD_exo"/>
    <property type="match status" value="1"/>
</dbReference>
<dbReference type="HAMAP" id="MF_01899">
    <property type="entry name" value="RNase_D"/>
    <property type="match status" value="1"/>
</dbReference>
<evidence type="ECO:0000256" key="2">
    <source>
        <dbReference type="ARBA" id="ARBA00022694"/>
    </source>
</evidence>
<keyword evidence="4 6" id="KW-0378">Hydrolase</keyword>
<dbReference type="Proteomes" id="UP000006851">
    <property type="component" value="Chromosome"/>
</dbReference>
<protein>
    <recommendedName>
        <fullName evidence="6">Ribonuclease D</fullName>
        <shortName evidence="6">RNase D</shortName>
        <ecNumber evidence="6">3.1.13.5</ecNumber>
    </recommendedName>
</protein>
<dbReference type="AlphaFoldDB" id="F2NBP1"/>
<proteinExistence type="inferred from homology"/>
<dbReference type="GO" id="GO:0000166">
    <property type="term" value="F:nucleotide binding"/>
    <property type="evidence" value="ECO:0007669"/>
    <property type="project" value="InterPro"/>
</dbReference>
<comment type="cofactor">
    <cofactor evidence="6">
        <name>a divalent metal cation</name>
        <dbReference type="ChEBI" id="CHEBI:60240"/>
    </cofactor>
</comment>
<evidence type="ECO:0000256" key="5">
    <source>
        <dbReference type="ARBA" id="ARBA00022839"/>
    </source>
</evidence>
<evidence type="ECO:0000256" key="3">
    <source>
        <dbReference type="ARBA" id="ARBA00022722"/>
    </source>
</evidence>
<dbReference type="InterPro" id="IPR051086">
    <property type="entry name" value="RNase_D-like"/>
</dbReference>
<dbReference type="EC" id="3.1.13.5" evidence="6"/>
<evidence type="ECO:0000259" key="7">
    <source>
        <dbReference type="PROSITE" id="PS50967"/>
    </source>
</evidence>
<evidence type="ECO:0000256" key="6">
    <source>
        <dbReference type="HAMAP-Rule" id="MF_01899"/>
    </source>
</evidence>
<dbReference type="InterPro" id="IPR044876">
    <property type="entry name" value="HRDC_dom_sf"/>
</dbReference>
<accession>F2NBP1</accession>
<dbReference type="PANTHER" id="PTHR47649">
    <property type="entry name" value="RIBONUCLEASE D"/>
    <property type="match status" value="1"/>
</dbReference>
<dbReference type="OrthoDB" id="144122at2"/>
<dbReference type="EMBL" id="CP002628">
    <property type="protein sequence ID" value="AEB06850.1"/>
    <property type="molecule type" value="Genomic_DNA"/>
</dbReference>
<comment type="similarity">
    <text evidence="6">Belongs to the RNase D family.</text>
</comment>
<dbReference type="InterPro" id="IPR010997">
    <property type="entry name" value="HRDC-like_sf"/>
</dbReference>
<dbReference type="SUPFAM" id="SSF53098">
    <property type="entry name" value="Ribonuclease H-like"/>
    <property type="match status" value="1"/>
</dbReference>
<dbReference type="SMART" id="SM00341">
    <property type="entry name" value="HRDC"/>
    <property type="match status" value="1"/>
</dbReference>
<dbReference type="GO" id="GO:0005737">
    <property type="term" value="C:cytoplasm"/>
    <property type="evidence" value="ECO:0007669"/>
    <property type="project" value="UniProtKB-SubCell"/>
</dbReference>
<dbReference type="InterPro" id="IPR002562">
    <property type="entry name" value="3'-5'_exonuclease_dom"/>
</dbReference>
<dbReference type="GO" id="GO:0003676">
    <property type="term" value="F:nucleic acid binding"/>
    <property type="evidence" value="ECO:0007669"/>
    <property type="project" value="InterPro"/>
</dbReference>
<dbReference type="STRING" id="700015.Corgl_0736"/>
<evidence type="ECO:0000313" key="8">
    <source>
        <dbReference type="EMBL" id="AEB06850.1"/>
    </source>
</evidence>
<dbReference type="eggNOG" id="COG0349">
    <property type="taxonomic scope" value="Bacteria"/>
</dbReference>
<dbReference type="GO" id="GO:0008408">
    <property type="term" value="F:3'-5' exonuclease activity"/>
    <property type="evidence" value="ECO:0007669"/>
    <property type="project" value="InterPro"/>
</dbReference>
<dbReference type="KEGG" id="cgo:Corgl_0736"/>
<dbReference type="InterPro" id="IPR012337">
    <property type="entry name" value="RNaseH-like_sf"/>
</dbReference>
<comment type="function">
    <text evidence="6">Exonuclease involved in the 3' processing of various precursor tRNAs. Initiates hydrolysis at the 3'-terminus of an RNA molecule and releases 5'-mononucleotides.</text>
</comment>
<dbReference type="SUPFAM" id="SSF47819">
    <property type="entry name" value="HRDC-like"/>
    <property type="match status" value="2"/>
</dbReference>
<reference evidence="9" key="1">
    <citation type="journal article" date="2013" name="Stand. Genomic Sci.">
        <title>Complete genome sequence of Coriobacterium glomerans type strain (PW2(T)) from the midgut of Pyrrhocoris apterus L. (red soldier bug).</title>
        <authorList>
            <person name="Stackebrandt E."/>
            <person name="Zeytun A."/>
            <person name="Lapidus A."/>
            <person name="Nolan M."/>
            <person name="Lucas S."/>
            <person name="Hammon N."/>
            <person name="Deshpande S."/>
            <person name="Cheng J.F."/>
            <person name="Tapia R."/>
            <person name="Goodwin L.A."/>
            <person name="Pitluck S."/>
            <person name="Liolios K."/>
            <person name="Pagani I."/>
            <person name="Ivanova N."/>
            <person name="Mavromatis K."/>
            <person name="Mikhailova N."/>
            <person name="Huntemann M."/>
            <person name="Pati A."/>
            <person name="Chen A."/>
            <person name="Palaniappan K."/>
            <person name="Chang Y.J."/>
            <person name="Land M."/>
            <person name="Hauser L."/>
            <person name="Rohde M."/>
            <person name="Pukall R."/>
            <person name="Goker M."/>
            <person name="Detter J.C."/>
            <person name="Woyke T."/>
            <person name="Bristow J."/>
            <person name="Eisen J.A."/>
            <person name="Markowitz V."/>
            <person name="Hugenholtz P."/>
            <person name="Kyrpides N.C."/>
            <person name="Klenk H.P."/>
        </authorList>
    </citation>
    <scope>NUCLEOTIDE SEQUENCE</scope>
    <source>
        <strain evidence="9">ATCC 49209 / DSM 20642 / JCM 10262 / PW2</strain>
    </source>
</reference>
<dbReference type="InterPro" id="IPR006292">
    <property type="entry name" value="RNase_D"/>
</dbReference>
<dbReference type="SMART" id="SM00474">
    <property type="entry name" value="35EXOc"/>
    <property type="match status" value="1"/>
</dbReference>
<dbReference type="PROSITE" id="PS50967">
    <property type="entry name" value="HRDC"/>
    <property type="match status" value="1"/>
</dbReference>
<comment type="catalytic activity">
    <reaction evidence="6">
        <text>Exonucleolytic cleavage that removes extra residues from the 3'-terminus of tRNA to produce 5'-mononucleotides.</text>
        <dbReference type="EC" id="3.1.13.5"/>
    </reaction>
</comment>
<dbReference type="InterPro" id="IPR036397">
    <property type="entry name" value="RNaseH_sf"/>
</dbReference>
<evidence type="ECO:0000313" key="9">
    <source>
        <dbReference type="Proteomes" id="UP000006851"/>
    </source>
</evidence>
<dbReference type="Gene3D" id="3.30.420.10">
    <property type="entry name" value="Ribonuclease H-like superfamily/Ribonuclease H"/>
    <property type="match status" value="1"/>
</dbReference>
<dbReference type="Pfam" id="PF00570">
    <property type="entry name" value="HRDC"/>
    <property type="match status" value="1"/>
</dbReference>
<name>F2NBP1_CORGP</name>
<gene>
    <name evidence="6" type="primary">rnd</name>
    <name evidence="8" type="ordered locus">Corgl_0736</name>
</gene>
<dbReference type="PANTHER" id="PTHR47649:SF1">
    <property type="entry name" value="RIBONUCLEASE D"/>
    <property type="match status" value="1"/>
</dbReference>
<feature type="domain" description="HRDC" evidence="7">
    <location>
        <begin position="207"/>
        <end position="287"/>
    </location>
</feature>
<keyword evidence="3 6" id="KW-0540">Nuclease</keyword>
<dbReference type="InterPro" id="IPR002121">
    <property type="entry name" value="HRDC_dom"/>
</dbReference>
<keyword evidence="9" id="KW-1185">Reference proteome</keyword>
<evidence type="ECO:0000256" key="1">
    <source>
        <dbReference type="ARBA" id="ARBA00022490"/>
    </source>
</evidence>
<keyword evidence="2 6" id="KW-0819">tRNA processing</keyword>
<sequence length="377" mass="42153">MYISTHEQLAALCDAARSFSIVAIDTEFLRERTYHPRLCLVQVATPEVSALVDPLEIEDLSPLAALMADEGTRKIFHACSQDMEVLLNALDVLPNPIFDTQVAAAFLGERVQMSYDGLVKAFCGVSLPKTASLTDWSHRPLTAEQMDYAEDDVRYLICAYEVMAERLEQRGRMSWALDEMRPLADESHYRHDRRLAYKRVKRIGSCTRRQLGVARELAAWREGRAESHDIPRKWIMSDEVLLALAKRAPHSVAELRQVRGTEQLGEAEAASALIAIGRGARCPQANLPSIRHGHKISGGELDSVTDLMYALIRLVSERSGVAAAMICSRDDLVDYITHPTRSRLREGWRFELVGSLLDDLLAGNMGLTVKDRGVEIL</sequence>
<evidence type="ECO:0000256" key="4">
    <source>
        <dbReference type="ARBA" id="ARBA00022801"/>
    </source>
</evidence>
<comment type="subcellular location">
    <subcellularLocation>
        <location evidence="6">Cytoplasm</location>
    </subcellularLocation>
</comment>
<dbReference type="GO" id="GO:0033890">
    <property type="term" value="F:ribonuclease D activity"/>
    <property type="evidence" value="ECO:0007669"/>
    <property type="project" value="UniProtKB-UniRule"/>
</dbReference>
<dbReference type="Pfam" id="PF01612">
    <property type="entry name" value="DNA_pol_A_exo1"/>
    <property type="match status" value="1"/>
</dbReference>